<evidence type="ECO:0000256" key="1">
    <source>
        <dbReference type="SAM" id="Phobius"/>
    </source>
</evidence>
<dbReference type="VEuPathDB" id="FungiDB:CLCR_06891"/>
<accession>A0A1C1CPI1</accession>
<keyword evidence="3" id="KW-1185">Reference proteome</keyword>
<dbReference type="STRING" id="86049.A0A1C1CPI1"/>
<proteinExistence type="predicted"/>
<dbReference type="OrthoDB" id="1046782at2759"/>
<evidence type="ECO:0008006" key="4">
    <source>
        <dbReference type="Google" id="ProtNLM"/>
    </source>
</evidence>
<feature type="transmembrane region" description="Helical" evidence="1">
    <location>
        <begin position="420"/>
        <end position="438"/>
    </location>
</feature>
<gene>
    <name evidence="2" type="ORF">CLCR_06891</name>
</gene>
<evidence type="ECO:0000313" key="2">
    <source>
        <dbReference type="EMBL" id="OCT50410.1"/>
    </source>
</evidence>
<dbReference type="EMBL" id="LGRB01000010">
    <property type="protein sequence ID" value="OCT50410.1"/>
    <property type="molecule type" value="Genomic_DNA"/>
</dbReference>
<dbReference type="eggNOG" id="ENOG502SA28">
    <property type="taxonomic scope" value="Eukaryota"/>
</dbReference>
<evidence type="ECO:0000313" key="3">
    <source>
        <dbReference type="Proteomes" id="UP000094526"/>
    </source>
</evidence>
<dbReference type="VEuPathDB" id="FungiDB:G647_05590"/>
<name>A0A1C1CPI1_9EURO</name>
<organism evidence="2 3">
    <name type="scientific">Cladophialophora carrionii</name>
    <dbReference type="NCBI Taxonomy" id="86049"/>
    <lineage>
        <taxon>Eukaryota</taxon>
        <taxon>Fungi</taxon>
        <taxon>Dikarya</taxon>
        <taxon>Ascomycota</taxon>
        <taxon>Pezizomycotina</taxon>
        <taxon>Eurotiomycetes</taxon>
        <taxon>Chaetothyriomycetidae</taxon>
        <taxon>Chaetothyriales</taxon>
        <taxon>Herpotrichiellaceae</taxon>
        <taxon>Cladophialophora</taxon>
    </lineage>
</organism>
<dbReference type="Gene3D" id="1.20.58.340">
    <property type="entry name" value="Magnesium transport protein CorA, transmembrane region"/>
    <property type="match status" value="1"/>
</dbReference>
<keyword evidence="1" id="KW-1133">Transmembrane helix</keyword>
<comment type="caution">
    <text evidence="2">The sequence shown here is derived from an EMBL/GenBank/DDBJ whole genome shotgun (WGS) entry which is preliminary data.</text>
</comment>
<protein>
    <recommendedName>
        <fullName evidence="4">CorA family metal ion transporter</fullName>
    </recommendedName>
</protein>
<sequence length="547" mass="60645">MSAGSASMAFQPHQDQNLVHRLSHYTTFASLLTGLLHEHICTGCSADFVATGHPVVLEREITEDQIQYWIAQDNTPLSKSSQDGNQGRGCSRLRLLIGSPEQHSSDAEILPLPMSRETFETIRTTWNMPKELLRMMLSTLPIATPIQTLNAVGQSIHGLMMRSARSRDWNFCLGLVHNAETGIVHAIVNGMQGEEIDQLLTCLRESRSCLSEPMLLPIFLLELKVHYFAILLENRAERIEGIELDTGMKHEFSPNAKRKDARHREREKLLKELNFDEITQKLTGGTGTLSFCDMTFASSLRALELVCSVKERIRSLPYCRPDRINAADTNAVDTRVAYLRGLIVGAQAHSGVLSARTKAQVQTVYSMIGQKDNQLNIETAAASRKIAEISLRHNTAMKDMAKDSRNIAILTRKDSTDMRIIAVVTLLFLPGTFMAALFDAGFFNFSPGDSDQVVSKWIWLYIALTGAATLVVFGGWYLFSHKQNKKMMRVVNADARPSLGSDRDDLESGVTALATPPATAPLWTARSMSTGEMELVSSFGRSADALK</sequence>
<keyword evidence="1" id="KW-0812">Transmembrane</keyword>
<dbReference type="AlphaFoldDB" id="A0A1C1CPI1"/>
<feature type="transmembrane region" description="Helical" evidence="1">
    <location>
        <begin position="458"/>
        <end position="479"/>
    </location>
</feature>
<reference evidence="3" key="1">
    <citation type="submission" date="2015-07" db="EMBL/GenBank/DDBJ databases">
        <authorList>
            <person name="Teixeira M.M."/>
            <person name="Souza R.C."/>
            <person name="Almeida L.G."/>
            <person name="Vicente V.A."/>
            <person name="de Hoog S."/>
            <person name="Bocca A.L."/>
            <person name="de Almeida S.R."/>
            <person name="Vasconcelos A.T."/>
            <person name="Felipe M.S."/>
        </authorList>
    </citation>
    <scope>NUCLEOTIDE SEQUENCE [LARGE SCALE GENOMIC DNA]</scope>
    <source>
        <strain evidence="3">KSF</strain>
    </source>
</reference>
<dbReference type="Proteomes" id="UP000094526">
    <property type="component" value="Unassembled WGS sequence"/>
</dbReference>
<keyword evidence="1" id="KW-0472">Membrane</keyword>